<feature type="domain" description="Ice-binding protein C-terminal" evidence="2">
    <location>
        <begin position="174"/>
        <end position="196"/>
    </location>
</feature>
<feature type="signal peptide" evidence="1">
    <location>
        <begin position="1"/>
        <end position="26"/>
    </location>
</feature>
<dbReference type="Pfam" id="PF07589">
    <property type="entry name" value="PEP-CTERM"/>
    <property type="match status" value="1"/>
</dbReference>
<feature type="chain" id="PRO_5042270568" evidence="1">
    <location>
        <begin position="27"/>
        <end position="198"/>
    </location>
</feature>
<evidence type="ECO:0000256" key="1">
    <source>
        <dbReference type="SAM" id="SignalP"/>
    </source>
</evidence>
<keyword evidence="4" id="KW-1185">Reference proteome</keyword>
<name>A0AAE2SBB2_9BACT</name>
<dbReference type="RefSeq" id="WP_309489916.1">
    <property type="nucleotide sequence ID" value="NZ_JAENIG010000006.1"/>
</dbReference>
<dbReference type="NCBIfam" id="TIGR02595">
    <property type="entry name" value="PEP_CTERM"/>
    <property type="match status" value="1"/>
</dbReference>
<proteinExistence type="predicted"/>
<dbReference type="EMBL" id="JAENIG010000006">
    <property type="protein sequence ID" value="MBK1855303.1"/>
    <property type="molecule type" value="Genomic_DNA"/>
</dbReference>
<evidence type="ECO:0000259" key="2">
    <source>
        <dbReference type="Pfam" id="PF07589"/>
    </source>
</evidence>
<accession>A0AAE2SBB2</accession>
<evidence type="ECO:0000313" key="3">
    <source>
        <dbReference type="EMBL" id="MBK1855303.1"/>
    </source>
</evidence>
<keyword evidence="1" id="KW-0732">Signal</keyword>
<reference evidence="3" key="1">
    <citation type="submission" date="2021-01" db="EMBL/GenBank/DDBJ databases">
        <title>Modified the classification status of verrucomicrobia.</title>
        <authorList>
            <person name="Feng X."/>
        </authorList>
    </citation>
    <scope>NUCLEOTIDE SEQUENCE</scope>
    <source>
        <strain evidence="3">5K15</strain>
    </source>
</reference>
<organism evidence="3 4">
    <name type="scientific">Oceaniferula flava</name>
    <dbReference type="NCBI Taxonomy" id="2800421"/>
    <lineage>
        <taxon>Bacteria</taxon>
        <taxon>Pseudomonadati</taxon>
        <taxon>Verrucomicrobiota</taxon>
        <taxon>Verrucomicrobiia</taxon>
        <taxon>Verrucomicrobiales</taxon>
        <taxon>Verrucomicrobiaceae</taxon>
        <taxon>Oceaniferula</taxon>
    </lineage>
</organism>
<gene>
    <name evidence="3" type="ORF">JIN83_10060</name>
</gene>
<evidence type="ECO:0000313" key="4">
    <source>
        <dbReference type="Proteomes" id="UP000634206"/>
    </source>
</evidence>
<dbReference type="Proteomes" id="UP000634206">
    <property type="component" value="Unassembled WGS sequence"/>
</dbReference>
<comment type="caution">
    <text evidence="3">The sequence shown here is derived from an EMBL/GenBank/DDBJ whole genome shotgun (WGS) entry which is preliminary data.</text>
</comment>
<dbReference type="InterPro" id="IPR013424">
    <property type="entry name" value="Ice-binding_C"/>
</dbReference>
<protein>
    <submittedName>
        <fullName evidence="3">PEP-CTERM sorting domain-containing protein</fullName>
    </submittedName>
</protein>
<sequence>MKNTSKLRSIAAALFAISSFTSAANAALTISNWSATESTLSFDITGTITDDVAGGNAQQRLVIGIPGGNPEFVTNDIDYSDILRGSTRLDPSAVNLGLIYMFPNEATYLATDIIHIEKASQASFAVGDVLNHNIYFSDFDGDATLLNPEDVIVSWGYTVIDAGPELAHQVGAAAVPEPSSALLLGLGALALTARRKRS</sequence>
<dbReference type="AlphaFoldDB" id="A0AAE2SBB2"/>